<proteinExistence type="predicted"/>
<organism evidence="2 3">
    <name type="scientific">Megamonas funiformis</name>
    <dbReference type="NCBI Taxonomy" id="437897"/>
    <lineage>
        <taxon>Bacteria</taxon>
        <taxon>Bacillati</taxon>
        <taxon>Bacillota</taxon>
        <taxon>Negativicutes</taxon>
        <taxon>Selenomonadales</taxon>
        <taxon>Selenomonadaceae</taxon>
        <taxon>Megamonas</taxon>
    </lineage>
</organism>
<dbReference type="GeneID" id="62778553"/>
<reference evidence="2" key="1">
    <citation type="submission" date="2021-10" db="EMBL/GenBank/DDBJ databases">
        <title>Collection of gut derived symbiotic bacterial strains cultured from healthy donors.</title>
        <authorList>
            <person name="Lin H."/>
            <person name="Littmann E."/>
            <person name="Claire K."/>
            <person name="Pamer E."/>
        </authorList>
    </citation>
    <scope>NUCLEOTIDE SEQUENCE</scope>
    <source>
        <strain evidence="2">MSK.7.16</strain>
    </source>
</reference>
<dbReference type="Proteomes" id="UP001198190">
    <property type="component" value="Unassembled WGS sequence"/>
</dbReference>
<comment type="caution">
    <text evidence="2">The sequence shown here is derived from an EMBL/GenBank/DDBJ whole genome shotgun (WGS) entry which is preliminary data.</text>
</comment>
<accession>A0AAW4U1J5</accession>
<protein>
    <recommendedName>
        <fullName evidence="4">Phage protein D</fullName>
    </recommendedName>
</protein>
<name>A0AAW4U1J5_9FIRM</name>
<sequence>MSFWKRQYKVIFPEIGYEFANTLRVKFTVEKDLTKQTNKSSLEIYNLSDTTRKAIEKPDIKCEILAGYEGNGGVTKLFIGNVIQAYSKINGLDIITKFDLSDGQVAIRDSIMSISFPPNTPGDTIINAIARNMGLSIVFGEGATFGTFKNGYSFIGKGAEALSEICYGSGCTWSIQNNILQIILDGGIVANRGIVFSADSGLIGSPERIVKSNYKTDKETPKRKRKRKENKDRAEKQAGWKIKTLLSPSINPGDAVKVESKFITGWFRVEAIRHTGDISSNEWYSEIDLIERLTYI</sequence>
<evidence type="ECO:0000313" key="3">
    <source>
        <dbReference type="Proteomes" id="UP001198190"/>
    </source>
</evidence>
<dbReference type="RefSeq" id="WP_008537989.1">
    <property type="nucleotide sequence ID" value="NZ_BSQS01000024.1"/>
</dbReference>
<evidence type="ECO:0008006" key="4">
    <source>
        <dbReference type="Google" id="ProtNLM"/>
    </source>
</evidence>
<feature type="region of interest" description="Disordered" evidence="1">
    <location>
        <begin position="214"/>
        <end position="236"/>
    </location>
</feature>
<evidence type="ECO:0000313" key="2">
    <source>
        <dbReference type="EMBL" id="MCB6828373.1"/>
    </source>
</evidence>
<dbReference type="AlphaFoldDB" id="A0AAW4U1J5"/>
<evidence type="ECO:0000256" key="1">
    <source>
        <dbReference type="SAM" id="MobiDB-lite"/>
    </source>
</evidence>
<dbReference type="NCBIfam" id="NF047561">
    <property type="entry name" value="orf58_phage_fam"/>
    <property type="match status" value="1"/>
</dbReference>
<gene>
    <name evidence="2" type="ORF">LIY65_06650</name>
</gene>
<dbReference type="EMBL" id="JAJCGD010000014">
    <property type="protein sequence ID" value="MCB6828373.1"/>
    <property type="molecule type" value="Genomic_DNA"/>
</dbReference>